<accession>A0AAW0C3V0</accession>
<gene>
    <name evidence="2" type="ORF">R3P38DRAFT_3263937</name>
</gene>
<dbReference type="Proteomes" id="UP001362999">
    <property type="component" value="Unassembled WGS sequence"/>
</dbReference>
<reference evidence="2 3" key="1">
    <citation type="journal article" date="2024" name="J Genomics">
        <title>Draft genome sequencing and assembly of Favolaschia claudopus CIRM-BRFM 2984 isolated from oak limbs.</title>
        <authorList>
            <person name="Navarro D."/>
            <person name="Drula E."/>
            <person name="Chaduli D."/>
            <person name="Cazenave R."/>
            <person name="Ahrendt S."/>
            <person name="Wang J."/>
            <person name="Lipzen A."/>
            <person name="Daum C."/>
            <person name="Barry K."/>
            <person name="Grigoriev I.V."/>
            <person name="Favel A."/>
            <person name="Rosso M.N."/>
            <person name="Martin F."/>
        </authorList>
    </citation>
    <scope>NUCLEOTIDE SEQUENCE [LARGE SCALE GENOMIC DNA]</scope>
    <source>
        <strain evidence="2 3">CIRM-BRFM 2984</strain>
    </source>
</reference>
<keyword evidence="3" id="KW-1185">Reference proteome</keyword>
<dbReference type="AlphaFoldDB" id="A0AAW0C3V0"/>
<feature type="region of interest" description="Disordered" evidence="1">
    <location>
        <begin position="57"/>
        <end position="155"/>
    </location>
</feature>
<dbReference type="EMBL" id="JAWWNJ010000021">
    <property type="protein sequence ID" value="KAK7034276.1"/>
    <property type="molecule type" value="Genomic_DNA"/>
</dbReference>
<name>A0AAW0C3V0_9AGAR</name>
<organism evidence="2 3">
    <name type="scientific">Favolaschia claudopus</name>
    <dbReference type="NCBI Taxonomy" id="2862362"/>
    <lineage>
        <taxon>Eukaryota</taxon>
        <taxon>Fungi</taxon>
        <taxon>Dikarya</taxon>
        <taxon>Basidiomycota</taxon>
        <taxon>Agaricomycotina</taxon>
        <taxon>Agaricomycetes</taxon>
        <taxon>Agaricomycetidae</taxon>
        <taxon>Agaricales</taxon>
        <taxon>Marasmiineae</taxon>
        <taxon>Mycenaceae</taxon>
        <taxon>Favolaschia</taxon>
    </lineage>
</organism>
<protein>
    <submittedName>
        <fullName evidence="2">Uncharacterized protein</fullName>
    </submittedName>
</protein>
<evidence type="ECO:0000313" key="2">
    <source>
        <dbReference type="EMBL" id="KAK7034276.1"/>
    </source>
</evidence>
<proteinExistence type="predicted"/>
<comment type="caution">
    <text evidence="2">The sequence shown here is derived from an EMBL/GenBank/DDBJ whole genome shotgun (WGS) entry which is preliminary data.</text>
</comment>
<feature type="compositionally biased region" description="Polar residues" evidence="1">
    <location>
        <begin position="86"/>
        <end position="124"/>
    </location>
</feature>
<evidence type="ECO:0000256" key="1">
    <source>
        <dbReference type="SAM" id="MobiDB-lite"/>
    </source>
</evidence>
<sequence length="982" mass="108174">MDPNFLSNPQLLAAFQAFLQAAPALVASSQAPSSTEQPPPAAPVSAYASSRSQAIPLASRGHPNATTTVPGSHQPFLCPSSLGVGMSSNTNRPRHSNSALTSQQISPANSARTFAAQAHSQATPSLVPRGRRRPRGVARPPPSLPSAPTMPDSTVEVDPFTGEKSIAVEVHVILPTPEPVSQFPLVQFLYDTFVAWLDKHHLRYCYTLPEHSTVISLIETVVRDMKVSDSQWVFGSAQDPPILRFLRPHERLELQLLGLVNRGCARGSDGAITARKNPVDRTLTISDLLSDKVHYAKPSLCIHNSRLIIRFVVAQDGISTLTDRDGEGPISRHTCLPEFMHSLFSIENDMARDISHWTPPQCKCRASEAGDGDSEMDAQELEDLFESDMENLPLTPTPAATASGVGNTLFNESSAERTTLAEANDSLVVYPKLRAGNVWQEPFVPQPCRFAGLFDLTADLTKSIFDTASSGSTPYELIVEGLTVAACAQNLISEIRRVIPSGGQTNISLGDEDDILDPNLPIPESGEFPPEISNLAQPTVSFTGPVSDIKDDELDMLLLRLRTHYKRAGLSMLGGMLRRLGHRVPTQRVRESLLRIDSVRRIFERIRIRRRDYRVLGPNSLWHLDSLPVCYARPTISTSDNVDLRSCSLVSKNWTQQAQKKQFESLSSPSLEAARKLLIMTSASRHILAFIKCLRFQVNSVDIGTGTQELAALSNLLEGLFNLEELDLTVEGCPSGSPVRPDDWQAVQNYALVYTRWHSYVFPLVFAQGLQLSLKNRLTKLTLCNWEFEDLVVLAPTVVELDLRSIGMLEFSQCGLMFEMMQCFAGAQVKISTLWIESDSHEYLTYILGNKLGLKVKNICLKIDPSDESVSLPRLQGVLVYPSVHLQIGVLLYDDDSESGEALEDVASLLVSALAIQGPTSELRIGVLSQLKGAVNAVNGLWEKVDEFVRERSCQGVLRVVSRCFNTEEQRLDYVLQLEGVL</sequence>
<evidence type="ECO:0000313" key="3">
    <source>
        <dbReference type="Proteomes" id="UP001362999"/>
    </source>
</evidence>
<feature type="region of interest" description="Disordered" evidence="1">
    <location>
        <begin position="30"/>
        <end position="49"/>
    </location>
</feature>